<gene>
    <name evidence="2" type="ORF">ACH4GP_08025</name>
</gene>
<dbReference type="EMBL" id="JBIRGH010000004">
    <property type="protein sequence ID" value="MFH8584330.1"/>
    <property type="molecule type" value="Genomic_DNA"/>
</dbReference>
<accession>A0ABW7R8F3</accession>
<reference evidence="2 3" key="1">
    <citation type="submission" date="2024-10" db="EMBL/GenBank/DDBJ databases">
        <title>The Natural Products Discovery Center: Release of the First 8490 Sequenced Strains for Exploring Actinobacteria Biosynthetic Diversity.</title>
        <authorList>
            <person name="Kalkreuter E."/>
            <person name="Kautsar S.A."/>
            <person name="Yang D."/>
            <person name="Bader C.D."/>
            <person name="Teijaro C.N."/>
            <person name="Fluegel L."/>
            <person name="Davis C.M."/>
            <person name="Simpson J.R."/>
            <person name="Lauterbach L."/>
            <person name="Steele A.D."/>
            <person name="Gui C."/>
            <person name="Meng S."/>
            <person name="Li G."/>
            <person name="Viehrig K."/>
            <person name="Ye F."/>
            <person name="Su P."/>
            <person name="Kiefer A.F."/>
            <person name="Nichols A."/>
            <person name="Cepeda A.J."/>
            <person name="Yan W."/>
            <person name="Fan B."/>
            <person name="Jiang Y."/>
            <person name="Adhikari A."/>
            <person name="Zheng C.-J."/>
            <person name="Schuster L."/>
            <person name="Cowan T.M."/>
            <person name="Smanski M.J."/>
            <person name="Chevrette M.G."/>
            <person name="De Carvalho L.P.S."/>
            <person name="Shen B."/>
        </authorList>
    </citation>
    <scope>NUCLEOTIDE SEQUENCE [LARGE SCALE GENOMIC DNA]</scope>
    <source>
        <strain evidence="2 3">NPDC018013</strain>
    </source>
</reference>
<dbReference type="Proteomes" id="UP001610990">
    <property type="component" value="Unassembled WGS sequence"/>
</dbReference>
<proteinExistence type="predicted"/>
<feature type="region of interest" description="Disordered" evidence="1">
    <location>
        <begin position="1"/>
        <end position="47"/>
    </location>
</feature>
<organism evidence="2 3">
    <name type="scientific">Streptomyces celluloflavus</name>
    <dbReference type="NCBI Taxonomy" id="58344"/>
    <lineage>
        <taxon>Bacteria</taxon>
        <taxon>Bacillati</taxon>
        <taxon>Actinomycetota</taxon>
        <taxon>Actinomycetes</taxon>
        <taxon>Kitasatosporales</taxon>
        <taxon>Streptomycetaceae</taxon>
        <taxon>Streptomyces</taxon>
    </lineage>
</organism>
<sequence>MSDTTRSPESDYLPRRADPAGPDLCRQSSGRRHRHPVVDPTDASDVTDVLMADGNPHSTDPSRAEIRIRTGFPLRPFPRPAQR</sequence>
<keyword evidence="3" id="KW-1185">Reference proteome</keyword>
<evidence type="ECO:0000256" key="1">
    <source>
        <dbReference type="SAM" id="MobiDB-lite"/>
    </source>
</evidence>
<evidence type="ECO:0000313" key="3">
    <source>
        <dbReference type="Proteomes" id="UP001610990"/>
    </source>
</evidence>
<feature type="compositionally biased region" description="Basic and acidic residues" evidence="1">
    <location>
        <begin position="1"/>
        <end position="18"/>
    </location>
</feature>
<comment type="caution">
    <text evidence="2">The sequence shown here is derived from an EMBL/GenBank/DDBJ whole genome shotgun (WGS) entry which is preliminary data.</text>
</comment>
<protein>
    <submittedName>
        <fullName evidence="2">Uncharacterized protein</fullName>
    </submittedName>
</protein>
<evidence type="ECO:0000313" key="2">
    <source>
        <dbReference type="EMBL" id="MFH8584330.1"/>
    </source>
</evidence>
<name>A0ABW7R8F3_9ACTN</name>
<dbReference type="RefSeq" id="WP_397671756.1">
    <property type="nucleotide sequence ID" value="NZ_JBIRGH010000004.1"/>
</dbReference>